<dbReference type="EMBL" id="CP023004">
    <property type="protein sequence ID" value="AWI09994.1"/>
    <property type="molecule type" value="Genomic_DNA"/>
</dbReference>
<dbReference type="AlphaFoldDB" id="A0A2U8E611"/>
<dbReference type="PROSITE" id="PS01081">
    <property type="entry name" value="HTH_TETR_1"/>
    <property type="match status" value="1"/>
</dbReference>
<dbReference type="GO" id="GO:0003677">
    <property type="term" value="F:DNA binding"/>
    <property type="evidence" value="ECO:0007669"/>
    <property type="project" value="UniProtKB-UniRule"/>
</dbReference>
<feature type="DNA-binding region" description="H-T-H motif" evidence="2">
    <location>
        <begin position="31"/>
        <end position="50"/>
    </location>
</feature>
<dbReference type="KEGG" id="elut:CKA38_12695"/>
<organism evidence="5 6">
    <name type="scientific">Ereboglobus luteus</name>
    <dbReference type="NCBI Taxonomy" id="1796921"/>
    <lineage>
        <taxon>Bacteria</taxon>
        <taxon>Pseudomonadati</taxon>
        <taxon>Verrucomicrobiota</taxon>
        <taxon>Opitutia</taxon>
        <taxon>Opitutales</taxon>
        <taxon>Opitutaceae</taxon>
        <taxon>Ereboglobus</taxon>
    </lineage>
</organism>
<evidence type="ECO:0000256" key="3">
    <source>
        <dbReference type="SAM" id="MobiDB-lite"/>
    </source>
</evidence>
<dbReference type="InterPro" id="IPR041586">
    <property type="entry name" value="PsrA_TetR_C"/>
</dbReference>
<dbReference type="InterPro" id="IPR009057">
    <property type="entry name" value="Homeodomain-like_sf"/>
</dbReference>
<dbReference type="InterPro" id="IPR001647">
    <property type="entry name" value="HTH_TetR"/>
</dbReference>
<dbReference type="OrthoDB" id="9789566at2"/>
<dbReference type="InterPro" id="IPR023772">
    <property type="entry name" value="DNA-bd_HTH_TetR-type_CS"/>
</dbReference>
<name>A0A2U8E611_9BACT</name>
<feature type="region of interest" description="Disordered" evidence="3">
    <location>
        <begin position="1"/>
        <end position="27"/>
    </location>
</feature>
<evidence type="ECO:0000313" key="5">
    <source>
        <dbReference type="EMBL" id="AWI09994.1"/>
    </source>
</evidence>
<feature type="compositionally biased region" description="Basic residues" evidence="3">
    <location>
        <begin position="7"/>
        <end position="21"/>
    </location>
</feature>
<dbReference type="PROSITE" id="PS50977">
    <property type="entry name" value="HTH_TETR_2"/>
    <property type="match status" value="1"/>
</dbReference>
<feature type="domain" description="HTH tetR-type" evidence="4">
    <location>
        <begin position="6"/>
        <end position="68"/>
    </location>
</feature>
<dbReference type="SUPFAM" id="SSF48498">
    <property type="entry name" value="Tetracyclin repressor-like, C-terminal domain"/>
    <property type="match status" value="1"/>
</dbReference>
<reference evidence="5 6" key="1">
    <citation type="journal article" date="2018" name="Syst. Appl. Microbiol.">
        <title>Ereboglobus luteus gen. nov. sp. nov. from cockroach guts, and new insights into the oxygen relationship of the genera Opitutus and Didymococcus (Verrucomicrobia: Opitutaceae).</title>
        <authorList>
            <person name="Tegtmeier D."/>
            <person name="Belitz A."/>
            <person name="Radek R."/>
            <person name="Heimerl T."/>
            <person name="Brune A."/>
        </authorList>
    </citation>
    <scope>NUCLEOTIDE SEQUENCE [LARGE SCALE GENOMIC DNA]</scope>
    <source>
        <strain evidence="5 6">Ho45</strain>
    </source>
</reference>
<evidence type="ECO:0000313" key="6">
    <source>
        <dbReference type="Proteomes" id="UP000244896"/>
    </source>
</evidence>
<dbReference type="Gene3D" id="1.10.357.10">
    <property type="entry name" value="Tetracycline Repressor, domain 2"/>
    <property type="match status" value="1"/>
</dbReference>
<evidence type="ECO:0000259" key="4">
    <source>
        <dbReference type="PROSITE" id="PS50977"/>
    </source>
</evidence>
<dbReference type="SUPFAM" id="SSF46689">
    <property type="entry name" value="Homeodomain-like"/>
    <property type="match status" value="1"/>
</dbReference>
<protein>
    <recommendedName>
        <fullName evidence="4">HTH tetR-type domain-containing protein</fullName>
    </recommendedName>
</protein>
<keyword evidence="1 2" id="KW-0238">DNA-binding</keyword>
<accession>A0A2U8E611</accession>
<gene>
    <name evidence="5" type="ORF">CKA38_12695</name>
</gene>
<dbReference type="InterPro" id="IPR036271">
    <property type="entry name" value="Tet_transcr_reg_TetR-rel_C_sf"/>
</dbReference>
<dbReference type="Pfam" id="PF17939">
    <property type="entry name" value="TetR_C_30"/>
    <property type="match status" value="1"/>
</dbReference>
<dbReference type="Pfam" id="PF00440">
    <property type="entry name" value="TetR_N"/>
    <property type="match status" value="1"/>
</dbReference>
<dbReference type="Proteomes" id="UP000244896">
    <property type="component" value="Chromosome"/>
</dbReference>
<evidence type="ECO:0000256" key="2">
    <source>
        <dbReference type="PROSITE-ProRule" id="PRU00335"/>
    </source>
</evidence>
<sequence>MPDRRDRARHQVAHPRRRRAHDRGAGVQQVSIREITQEAGVNLAAINYHFGSKERLIAEVLAHRITALNEERMALLKVLEDSSGGRAPTVEAILEAAIRPLLHTDQDERNKYAHTAKMISRFFLDPDDEITAFLTPFILPFKERILKMLAHALPDLNKDELEWRTTQVFAILHHHMLFADLRCHKLGKNLSVKKELRRLLAFCSAGMRASLDGACAH</sequence>
<proteinExistence type="predicted"/>
<keyword evidence="6" id="KW-1185">Reference proteome</keyword>
<evidence type="ECO:0000256" key="1">
    <source>
        <dbReference type="ARBA" id="ARBA00023125"/>
    </source>
</evidence>